<dbReference type="GO" id="GO:0005634">
    <property type="term" value="C:nucleus"/>
    <property type="evidence" value="ECO:0007669"/>
    <property type="project" value="UniProtKB-SubCell"/>
</dbReference>
<dbReference type="CDD" id="cd09122">
    <property type="entry name" value="PLDc_Tdp1_1"/>
    <property type="match status" value="1"/>
</dbReference>
<dbReference type="SUPFAM" id="SSF56024">
    <property type="entry name" value="Phospholipase D/nuclease"/>
    <property type="match status" value="2"/>
</dbReference>
<comment type="caution">
    <text evidence="12">The sequence shown here is derived from an EMBL/GenBank/DDBJ whole genome shotgun (WGS) entry which is preliminary data.</text>
</comment>
<feature type="region of interest" description="Disordered" evidence="11">
    <location>
        <begin position="142"/>
        <end position="191"/>
    </location>
</feature>
<name>A0A4S4KJT2_9APHY</name>
<comment type="similarity">
    <text evidence="2">Belongs to the tyrosyl-DNA phosphodiesterase family.</text>
</comment>
<evidence type="ECO:0000313" key="12">
    <source>
        <dbReference type="EMBL" id="THG97927.1"/>
    </source>
</evidence>
<reference evidence="12 13" key="1">
    <citation type="submission" date="2019-02" db="EMBL/GenBank/DDBJ databases">
        <title>Genome sequencing of the rare red list fungi Phlebia centrifuga.</title>
        <authorList>
            <person name="Buettner E."/>
            <person name="Kellner H."/>
        </authorList>
    </citation>
    <scope>NUCLEOTIDE SEQUENCE [LARGE SCALE GENOMIC DNA]</scope>
    <source>
        <strain evidence="12 13">DSM 108282</strain>
    </source>
</reference>
<evidence type="ECO:0000256" key="10">
    <source>
        <dbReference type="PIRSR" id="PIRSR610347-2"/>
    </source>
</evidence>
<dbReference type="GO" id="GO:0006281">
    <property type="term" value="P:DNA repair"/>
    <property type="evidence" value="ECO:0007669"/>
    <property type="project" value="UniProtKB-KW"/>
</dbReference>
<evidence type="ECO:0000256" key="3">
    <source>
        <dbReference type="ARBA" id="ARBA00022722"/>
    </source>
</evidence>
<feature type="compositionally biased region" description="Polar residues" evidence="11">
    <location>
        <begin position="94"/>
        <end position="110"/>
    </location>
</feature>
<sequence>MNVLNVANVEDADSVFFNQLLLPAVIVDSYLLIRMDGFDDEEIARAIALSLQETSQVPAKSKAVEVIEIQDDSDDEVSPSHSKAATEVEVSGMRPSTRTSCAKSTSSSTREVPLTRPGGAFLFDRAQLERERLARQKRLRPDIVHNRGNEDEEDEEVEEQPNAKRQRFSPSLTSAQRANMPSSSTRSVASTSVNTNLIAQSGSAAGRSESLFWEGELRQTANKHVDLDKDVRPVFRLTEILAPRDEIMFAIVSAYVINFPWLYALFNPRTPVIAVTHDPQGNETIKEVLPEWIKTTPFLRGGRGCMHMKFMLLFYKSGRLRIVVSTANLLEIDWRDIENSVWVQDVSLRSTPIPHDSKAADFPSAFTRVLRAVNVAPALLTLSKNGHENLPLRRLEDLRSKWDFSKLKAQLVPSLAGKHEGWHQVLQTGHTALMKAVRDLRVRTTKGNELVLECQGSSIGTYTTQWTNEFYCSARGDSAEQWLDKSRASRSKLDYPSLKILFPSGRTVRESVLGEPVRILLFSFGRTPN</sequence>
<keyword evidence="4" id="KW-0227">DNA damage</keyword>
<keyword evidence="7" id="KW-0234">DNA repair</keyword>
<dbReference type="Pfam" id="PF06087">
    <property type="entry name" value="Tyr-DNA_phospho"/>
    <property type="match status" value="1"/>
</dbReference>
<feature type="region of interest" description="Disordered" evidence="11">
    <location>
        <begin position="70"/>
        <end position="118"/>
    </location>
</feature>
<dbReference type="PROSITE" id="PS50330">
    <property type="entry name" value="UIM"/>
    <property type="match status" value="1"/>
</dbReference>
<evidence type="ECO:0000256" key="2">
    <source>
        <dbReference type="ARBA" id="ARBA00010205"/>
    </source>
</evidence>
<feature type="compositionally biased region" description="Polar residues" evidence="11">
    <location>
        <begin position="168"/>
        <end position="181"/>
    </location>
</feature>
<keyword evidence="6" id="KW-0269">Exonuclease</keyword>
<organism evidence="12 13">
    <name type="scientific">Hermanssonia centrifuga</name>
    <dbReference type="NCBI Taxonomy" id="98765"/>
    <lineage>
        <taxon>Eukaryota</taxon>
        <taxon>Fungi</taxon>
        <taxon>Dikarya</taxon>
        <taxon>Basidiomycota</taxon>
        <taxon>Agaricomycotina</taxon>
        <taxon>Agaricomycetes</taxon>
        <taxon>Polyporales</taxon>
        <taxon>Meruliaceae</taxon>
        <taxon>Hermanssonia</taxon>
    </lineage>
</organism>
<protein>
    <recommendedName>
        <fullName evidence="14">Tyrosyl-DNA phosphodiesterase</fullName>
    </recommendedName>
</protein>
<dbReference type="GO" id="GO:0004527">
    <property type="term" value="F:exonuclease activity"/>
    <property type="evidence" value="ECO:0007669"/>
    <property type="project" value="UniProtKB-KW"/>
</dbReference>
<feature type="active site" description="Nucleophile" evidence="9">
    <location>
        <position position="307"/>
    </location>
</feature>
<dbReference type="Pfam" id="PF02809">
    <property type="entry name" value="UIM"/>
    <property type="match status" value="1"/>
</dbReference>
<accession>A0A4S4KJT2</accession>
<keyword evidence="13" id="KW-1185">Reference proteome</keyword>
<gene>
    <name evidence="12" type="ORF">EW026_g4163</name>
</gene>
<evidence type="ECO:0000256" key="9">
    <source>
        <dbReference type="PIRSR" id="PIRSR610347-1"/>
    </source>
</evidence>
<dbReference type="GO" id="GO:0017005">
    <property type="term" value="F:3'-tyrosyl-DNA phosphodiesterase activity"/>
    <property type="evidence" value="ECO:0007669"/>
    <property type="project" value="TreeGrafter"/>
</dbReference>
<evidence type="ECO:0000256" key="6">
    <source>
        <dbReference type="ARBA" id="ARBA00022839"/>
    </source>
</evidence>
<evidence type="ECO:0000256" key="1">
    <source>
        <dbReference type="ARBA" id="ARBA00004123"/>
    </source>
</evidence>
<evidence type="ECO:0000256" key="7">
    <source>
        <dbReference type="ARBA" id="ARBA00023204"/>
    </source>
</evidence>
<dbReference type="PANTHER" id="PTHR12415">
    <property type="entry name" value="TYROSYL-DNA PHOSPHODIESTERASE 1"/>
    <property type="match status" value="1"/>
</dbReference>
<dbReference type="AlphaFoldDB" id="A0A4S4KJT2"/>
<dbReference type="GO" id="GO:0003690">
    <property type="term" value="F:double-stranded DNA binding"/>
    <property type="evidence" value="ECO:0007669"/>
    <property type="project" value="TreeGrafter"/>
</dbReference>
<comment type="subcellular location">
    <subcellularLocation>
        <location evidence="1">Nucleus</location>
    </subcellularLocation>
</comment>
<keyword evidence="3" id="KW-0540">Nuclease</keyword>
<evidence type="ECO:0000256" key="4">
    <source>
        <dbReference type="ARBA" id="ARBA00022763"/>
    </source>
</evidence>
<evidence type="ECO:0000313" key="13">
    <source>
        <dbReference type="Proteomes" id="UP000309038"/>
    </source>
</evidence>
<feature type="compositionally biased region" description="Acidic residues" evidence="11">
    <location>
        <begin position="150"/>
        <end position="159"/>
    </location>
</feature>
<feature type="compositionally biased region" description="Low complexity" evidence="11">
    <location>
        <begin position="182"/>
        <end position="191"/>
    </location>
</feature>
<feature type="binding site" evidence="10">
    <location>
        <position position="309"/>
    </location>
    <ligand>
        <name>substrate</name>
    </ligand>
</feature>
<dbReference type="EMBL" id="SGPJ01000142">
    <property type="protein sequence ID" value="THG97927.1"/>
    <property type="molecule type" value="Genomic_DNA"/>
</dbReference>
<dbReference type="SMART" id="SM00726">
    <property type="entry name" value="UIM"/>
    <property type="match status" value="1"/>
</dbReference>
<dbReference type="Proteomes" id="UP000309038">
    <property type="component" value="Unassembled WGS sequence"/>
</dbReference>
<dbReference type="PANTHER" id="PTHR12415:SF0">
    <property type="entry name" value="TYROSYL-DNA PHOSPHODIESTERASE 1"/>
    <property type="match status" value="1"/>
</dbReference>
<evidence type="ECO:0000256" key="5">
    <source>
        <dbReference type="ARBA" id="ARBA00022801"/>
    </source>
</evidence>
<dbReference type="GO" id="GO:0003697">
    <property type="term" value="F:single-stranded DNA binding"/>
    <property type="evidence" value="ECO:0007669"/>
    <property type="project" value="TreeGrafter"/>
</dbReference>
<evidence type="ECO:0008006" key="14">
    <source>
        <dbReference type="Google" id="ProtNLM"/>
    </source>
</evidence>
<proteinExistence type="inferred from homology"/>
<keyword evidence="8" id="KW-0539">Nucleus</keyword>
<dbReference type="InterPro" id="IPR010347">
    <property type="entry name" value="Tdp1"/>
</dbReference>
<evidence type="ECO:0000256" key="8">
    <source>
        <dbReference type="ARBA" id="ARBA00023242"/>
    </source>
</evidence>
<dbReference type="Gene3D" id="3.30.870.10">
    <property type="entry name" value="Endonuclease Chain A"/>
    <property type="match status" value="2"/>
</dbReference>
<dbReference type="InterPro" id="IPR003903">
    <property type="entry name" value="UIM_dom"/>
</dbReference>
<keyword evidence="5" id="KW-0378">Hydrolase</keyword>
<evidence type="ECO:0000256" key="11">
    <source>
        <dbReference type="SAM" id="MobiDB-lite"/>
    </source>
</evidence>